<dbReference type="EMBL" id="CAJOAX010012098">
    <property type="protein sequence ID" value="CAF4105954.1"/>
    <property type="molecule type" value="Genomic_DNA"/>
</dbReference>
<gene>
    <name evidence="2" type="ORF">OTI717_LOCUS34317</name>
    <name evidence="1" type="ORF">RFH988_LOCUS37240</name>
</gene>
<comment type="caution">
    <text evidence="1">The sequence shown here is derived from an EMBL/GenBank/DDBJ whole genome shotgun (WGS) entry which is preliminary data.</text>
</comment>
<sequence>MPSNDAVVSLEECVLLEDNVNEIEIETIDYNSSPSSIPSSRTLPDRNNIISIRVEKVIRTESTPKCTRYLATYQQSWGKKEEVMYKTYEF</sequence>
<dbReference type="Proteomes" id="UP000663882">
    <property type="component" value="Unassembled WGS sequence"/>
</dbReference>
<protein>
    <submittedName>
        <fullName evidence="1">Uncharacterized protein</fullName>
    </submittedName>
</protein>
<organism evidence="1 3">
    <name type="scientific">Rotaria sordida</name>
    <dbReference type="NCBI Taxonomy" id="392033"/>
    <lineage>
        <taxon>Eukaryota</taxon>
        <taxon>Metazoa</taxon>
        <taxon>Spiralia</taxon>
        <taxon>Gnathifera</taxon>
        <taxon>Rotifera</taxon>
        <taxon>Eurotatoria</taxon>
        <taxon>Bdelloidea</taxon>
        <taxon>Philodinida</taxon>
        <taxon>Philodinidae</taxon>
        <taxon>Rotaria</taxon>
    </lineage>
</organism>
<evidence type="ECO:0000313" key="3">
    <source>
        <dbReference type="Proteomes" id="UP000663882"/>
    </source>
</evidence>
<dbReference type="Proteomes" id="UP000663823">
    <property type="component" value="Unassembled WGS sequence"/>
</dbReference>
<name>A0A815QGU3_9BILA</name>
<evidence type="ECO:0000313" key="2">
    <source>
        <dbReference type="EMBL" id="CAF4105954.1"/>
    </source>
</evidence>
<dbReference type="AlphaFoldDB" id="A0A815QGU3"/>
<evidence type="ECO:0000313" key="1">
    <source>
        <dbReference type="EMBL" id="CAF1463141.1"/>
    </source>
</evidence>
<reference evidence="1" key="1">
    <citation type="submission" date="2021-02" db="EMBL/GenBank/DDBJ databases">
        <authorList>
            <person name="Nowell W R."/>
        </authorList>
    </citation>
    <scope>NUCLEOTIDE SEQUENCE</scope>
</reference>
<dbReference type="EMBL" id="CAJNOO010007170">
    <property type="protein sequence ID" value="CAF1463141.1"/>
    <property type="molecule type" value="Genomic_DNA"/>
</dbReference>
<proteinExistence type="predicted"/>
<accession>A0A815QGU3</accession>